<proteinExistence type="predicted"/>
<dbReference type="EMBL" id="WQMT02000002">
    <property type="protein sequence ID" value="KAG9226599.1"/>
    <property type="molecule type" value="Genomic_DNA"/>
</dbReference>
<keyword evidence="2" id="KW-1185">Reference proteome</keyword>
<reference evidence="1 2" key="1">
    <citation type="journal article" date="2021" name="Appl. Environ. Microbiol.">
        <title>Genetic linkage and physical mapping for an oyster mushroom Pleurotus cornucopiae and QTL analysis for the trait cap color.</title>
        <authorList>
            <person name="Zhang Y."/>
            <person name="Gao W."/>
            <person name="Sonnenberg A."/>
            <person name="Chen Q."/>
            <person name="Zhang J."/>
            <person name="Huang C."/>
        </authorList>
    </citation>
    <scope>NUCLEOTIDE SEQUENCE [LARGE SCALE GENOMIC DNA]</scope>
    <source>
        <strain evidence="1">CCMSSC00406</strain>
    </source>
</reference>
<evidence type="ECO:0000313" key="2">
    <source>
        <dbReference type="Proteomes" id="UP000824881"/>
    </source>
</evidence>
<gene>
    <name evidence="1" type="ORF">CCMSSC00406_0006176</name>
</gene>
<organism evidence="1 2">
    <name type="scientific">Pleurotus cornucopiae</name>
    <name type="common">Cornucopia mushroom</name>
    <dbReference type="NCBI Taxonomy" id="5321"/>
    <lineage>
        <taxon>Eukaryota</taxon>
        <taxon>Fungi</taxon>
        <taxon>Dikarya</taxon>
        <taxon>Basidiomycota</taxon>
        <taxon>Agaricomycotina</taxon>
        <taxon>Agaricomycetes</taxon>
        <taxon>Agaricomycetidae</taxon>
        <taxon>Agaricales</taxon>
        <taxon>Pleurotineae</taxon>
        <taxon>Pleurotaceae</taxon>
        <taxon>Pleurotus</taxon>
    </lineage>
</organism>
<dbReference type="Proteomes" id="UP000824881">
    <property type="component" value="Unassembled WGS sequence"/>
</dbReference>
<protein>
    <submittedName>
        <fullName evidence="1">Uncharacterized protein</fullName>
    </submittedName>
</protein>
<sequence>MSSLRRELWRRSESPTEVWDDTDKEWEFEIVGEELDEDGKTSRYEVRWLNWHRSDGTNVTWPGQKDPIPVRAIKTWKQEQASRIQKMLIDSPSSLAIKVPTTLDGHLMETDLRSQGYEQKLAIRRMEPSQAPNKLVEHMHELLSKKLHPITQQPRQSRLQASQARTSTSQARSSTASSKAGPSKQPASQERRLKLEKEWTAIAHTSHAAPIAIVNIIDDEDGPPLPPNFRYIEQGYIYHKDVEEIDLDAVMVGCDCYECNHEEASACDCQAPSRLHNRNEKIFAYTPDGLFNFQVPSGIEVIECNKKCECNPDCVNRVAQRPRKFVIEVFKTSLAGWGVRSQSNIKRGQVVGVYSGQLITREQAEEMPPKHRGYCFDLDGYEDPDGNASDSDRQFTVDSRQHGNWTRFIKLDLSRFPVECPLMRRVASHSCSPNMVVYSVVYDTIPEFGNPYLAFVALQDIPHRTELTFDYDPSAGDRAKKGKDKTPPGARKCHCALHSLLIERANGETINVFDS</sequence>
<evidence type="ECO:0000313" key="1">
    <source>
        <dbReference type="EMBL" id="KAG9226599.1"/>
    </source>
</evidence>
<name>A0ACB7J9X5_PLECO</name>
<comment type="caution">
    <text evidence="1">The sequence shown here is derived from an EMBL/GenBank/DDBJ whole genome shotgun (WGS) entry which is preliminary data.</text>
</comment>
<accession>A0ACB7J9X5</accession>